<dbReference type="Proteomes" id="UP001428341">
    <property type="component" value="Unassembled WGS sequence"/>
</dbReference>
<comment type="caution">
    <text evidence="1">The sequence shown here is derived from an EMBL/GenBank/DDBJ whole genome shotgun (WGS) entry which is preliminary data.</text>
</comment>
<dbReference type="EMBL" id="JBCGBO010000006">
    <property type="protein sequence ID" value="KAK9192425.1"/>
    <property type="molecule type" value="Genomic_DNA"/>
</dbReference>
<reference evidence="1 2" key="1">
    <citation type="submission" date="2024-05" db="EMBL/GenBank/DDBJ databases">
        <title>Haplotype-resolved chromosome-level genome assembly of Huyou (Citrus changshanensis).</title>
        <authorList>
            <person name="Miao C."/>
            <person name="Chen W."/>
            <person name="Wu Y."/>
            <person name="Wang L."/>
            <person name="Zhao S."/>
            <person name="Grierson D."/>
            <person name="Xu C."/>
            <person name="Chen K."/>
        </authorList>
    </citation>
    <scope>NUCLEOTIDE SEQUENCE [LARGE SCALE GENOMIC DNA]</scope>
    <source>
        <strain evidence="1">01-14</strain>
        <tissue evidence="1">Leaf</tissue>
    </source>
</reference>
<protein>
    <submittedName>
        <fullName evidence="1">Uncharacterized protein</fullName>
    </submittedName>
</protein>
<sequence>MVPLREKKCRKFVNVINVFHLQTNLWISSFLLGQGGIEHKCDFTRFFSLKKKKEKHDTYIHTYIHTYMSCQKKKNKMGFVPNIRCSRRLYKIRNCQKK</sequence>
<accession>A0AAP0M111</accession>
<proteinExistence type="predicted"/>
<evidence type="ECO:0000313" key="2">
    <source>
        <dbReference type="Proteomes" id="UP001428341"/>
    </source>
</evidence>
<name>A0AAP0M111_9ROSI</name>
<dbReference type="AlphaFoldDB" id="A0AAP0M111"/>
<gene>
    <name evidence="1" type="ORF">WN944_003115</name>
</gene>
<evidence type="ECO:0000313" key="1">
    <source>
        <dbReference type="EMBL" id="KAK9192425.1"/>
    </source>
</evidence>
<keyword evidence="2" id="KW-1185">Reference proteome</keyword>
<organism evidence="1 2">
    <name type="scientific">Citrus x changshan-huyou</name>
    <dbReference type="NCBI Taxonomy" id="2935761"/>
    <lineage>
        <taxon>Eukaryota</taxon>
        <taxon>Viridiplantae</taxon>
        <taxon>Streptophyta</taxon>
        <taxon>Embryophyta</taxon>
        <taxon>Tracheophyta</taxon>
        <taxon>Spermatophyta</taxon>
        <taxon>Magnoliopsida</taxon>
        <taxon>eudicotyledons</taxon>
        <taxon>Gunneridae</taxon>
        <taxon>Pentapetalae</taxon>
        <taxon>rosids</taxon>
        <taxon>malvids</taxon>
        <taxon>Sapindales</taxon>
        <taxon>Rutaceae</taxon>
        <taxon>Aurantioideae</taxon>
        <taxon>Citrus</taxon>
    </lineage>
</organism>